<comment type="similarity">
    <text evidence="2">Belongs to the TRAFAC class OBG-HflX-like GTPase superfamily. OBG GTPase family.</text>
</comment>
<dbReference type="InterPro" id="IPR014100">
    <property type="entry name" value="GTP-bd_Obg/CgtA"/>
</dbReference>
<name>A0A2A3E465_APICC</name>
<dbReference type="PANTHER" id="PTHR11702">
    <property type="entry name" value="DEVELOPMENTALLY REGULATED GTP-BINDING PROTEIN-RELATED"/>
    <property type="match status" value="1"/>
</dbReference>
<dbReference type="CDD" id="cd01898">
    <property type="entry name" value="Obg"/>
    <property type="match status" value="1"/>
</dbReference>
<feature type="domain" description="OBG-type G" evidence="7">
    <location>
        <begin position="160"/>
        <end position="357"/>
    </location>
</feature>
<dbReference type="OrthoDB" id="347018at2759"/>
<evidence type="ECO:0000256" key="6">
    <source>
        <dbReference type="ARBA" id="ARBA00023242"/>
    </source>
</evidence>
<dbReference type="InterPro" id="IPR045086">
    <property type="entry name" value="OBG_GTPase"/>
</dbReference>
<dbReference type="SUPFAM" id="SSF52540">
    <property type="entry name" value="P-loop containing nucleoside triphosphate hydrolases"/>
    <property type="match status" value="1"/>
</dbReference>
<keyword evidence="6" id="KW-0539">Nucleus</keyword>
<evidence type="ECO:0000256" key="4">
    <source>
        <dbReference type="ARBA" id="ARBA00022741"/>
    </source>
</evidence>
<dbReference type="PIRSF" id="PIRSF002401">
    <property type="entry name" value="GTP_bd_Obg/CgtA"/>
    <property type="match status" value="1"/>
</dbReference>
<evidence type="ECO:0000256" key="1">
    <source>
        <dbReference type="ARBA" id="ARBA00004604"/>
    </source>
</evidence>
<dbReference type="SUPFAM" id="SSF82051">
    <property type="entry name" value="Obg GTP-binding protein N-terminal domain"/>
    <property type="match status" value="1"/>
</dbReference>
<dbReference type="Pfam" id="PF01018">
    <property type="entry name" value="GTP1_OBG"/>
    <property type="match status" value="1"/>
</dbReference>
<dbReference type="PANTHER" id="PTHR11702:SF43">
    <property type="entry name" value="GTP-BINDING PROTEIN 10"/>
    <property type="match status" value="1"/>
</dbReference>
<evidence type="ECO:0000313" key="9">
    <source>
        <dbReference type="EMBL" id="PBC25871.1"/>
    </source>
</evidence>
<evidence type="ECO:0000256" key="3">
    <source>
        <dbReference type="ARBA" id="ARBA00022517"/>
    </source>
</evidence>
<dbReference type="InterPro" id="IPR036726">
    <property type="entry name" value="GTP1_OBG_dom_sf"/>
</dbReference>
<keyword evidence="5" id="KW-0342">GTP-binding</keyword>
<dbReference type="GO" id="GO:0000287">
    <property type="term" value="F:magnesium ion binding"/>
    <property type="evidence" value="ECO:0007669"/>
    <property type="project" value="InterPro"/>
</dbReference>
<dbReference type="PRINTS" id="PR00326">
    <property type="entry name" value="GTP1OBG"/>
</dbReference>
<evidence type="ECO:0000256" key="5">
    <source>
        <dbReference type="ARBA" id="ARBA00023134"/>
    </source>
</evidence>
<dbReference type="InterPro" id="IPR031167">
    <property type="entry name" value="G_OBG"/>
</dbReference>
<evidence type="ECO:0000259" key="8">
    <source>
        <dbReference type="PROSITE" id="PS51883"/>
    </source>
</evidence>
<comment type="subcellular location">
    <subcellularLocation>
        <location evidence="1">Nucleus</location>
        <location evidence="1">Nucleolus</location>
    </subcellularLocation>
</comment>
<dbReference type="GO" id="GO:0042254">
    <property type="term" value="P:ribosome biogenesis"/>
    <property type="evidence" value="ECO:0007669"/>
    <property type="project" value="UniProtKB-UniRule"/>
</dbReference>
<dbReference type="PROSITE" id="PS51883">
    <property type="entry name" value="OBG"/>
    <property type="match status" value="1"/>
</dbReference>
<dbReference type="InterPro" id="IPR006169">
    <property type="entry name" value="GTP1_OBG_dom"/>
</dbReference>
<evidence type="ECO:0000256" key="2">
    <source>
        <dbReference type="ARBA" id="ARBA00007699"/>
    </source>
</evidence>
<dbReference type="PROSITE" id="PS51710">
    <property type="entry name" value="G_OBG"/>
    <property type="match status" value="1"/>
</dbReference>
<protein>
    <submittedName>
        <fullName evidence="9">GTP-binding protein</fullName>
    </submittedName>
</protein>
<proteinExistence type="inferred from homology"/>
<keyword evidence="4" id="KW-0547">Nucleotide-binding</keyword>
<dbReference type="InterPro" id="IPR027417">
    <property type="entry name" value="P-loop_NTPase"/>
</dbReference>
<dbReference type="GO" id="GO:0005730">
    <property type="term" value="C:nucleolus"/>
    <property type="evidence" value="ECO:0007669"/>
    <property type="project" value="UniProtKB-SubCell"/>
</dbReference>
<keyword evidence="10" id="KW-1185">Reference proteome</keyword>
<organism evidence="9 10">
    <name type="scientific">Apis cerana cerana</name>
    <name type="common">Oriental honeybee</name>
    <dbReference type="NCBI Taxonomy" id="94128"/>
    <lineage>
        <taxon>Eukaryota</taxon>
        <taxon>Metazoa</taxon>
        <taxon>Ecdysozoa</taxon>
        <taxon>Arthropoda</taxon>
        <taxon>Hexapoda</taxon>
        <taxon>Insecta</taxon>
        <taxon>Pterygota</taxon>
        <taxon>Neoptera</taxon>
        <taxon>Endopterygota</taxon>
        <taxon>Hymenoptera</taxon>
        <taxon>Apocrita</taxon>
        <taxon>Aculeata</taxon>
        <taxon>Apoidea</taxon>
        <taxon>Anthophila</taxon>
        <taxon>Apidae</taxon>
        <taxon>Apis</taxon>
    </lineage>
</organism>
<dbReference type="Proteomes" id="UP000242457">
    <property type="component" value="Unassembled WGS sequence"/>
</dbReference>
<dbReference type="GO" id="GO:0003924">
    <property type="term" value="F:GTPase activity"/>
    <property type="evidence" value="ECO:0007669"/>
    <property type="project" value="InterPro"/>
</dbReference>
<keyword evidence="3" id="KW-0690">Ribosome biogenesis</keyword>
<dbReference type="Gene3D" id="2.70.210.12">
    <property type="entry name" value="GTP1/OBG domain"/>
    <property type="match status" value="1"/>
</dbReference>
<gene>
    <name evidence="9" type="ORF">APICC_04921</name>
</gene>
<evidence type="ECO:0000313" key="10">
    <source>
        <dbReference type="Proteomes" id="UP000242457"/>
    </source>
</evidence>
<reference evidence="9 10" key="1">
    <citation type="submission" date="2014-07" db="EMBL/GenBank/DDBJ databases">
        <title>Genomic and transcriptomic analysis on Apis cerana provide comprehensive insights into honey bee biology.</title>
        <authorList>
            <person name="Diao Q."/>
            <person name="Sun L."/>
            <person name="Zheng H."/>
            <person name="Zheng H."/>
            <person name="Xu S."/>
            <person name="Wang S."/>
            <person name="Zeng Z."/>
            <person name="Hu F."/>
            <person name="Su S."/>
            <person name="Wu J."/>
        </authorList>
    </citation>
    <scope>NUCLEOTIDE SEQUENCE [LARGE SCALE GENOMIC DNA]</scope>
    <source>
        <tissue evidence="9">Pupae without intestine</tissue>
    </source>
</reference>
<accession>A0A2A3E465</accession>
<dbReference type="GO" id="GO:0005525">
    <property type="term" value="F:GTP binding"/>
    <property type="evidence" value="ECO:0007669"/>
    <property type="project" value="UniProtKB-KW"/>
</dbReference>
<evidence type="ECO:0000259" key="7">
    <source>
        <dbReference type="PROSITE" id="PS51710"/>
    </source>
</evidence>
<dbReference type="STRING" id="94128.A0A2A3E465"/>
<dbReference type="GO" id="GO:0005739">
    <property type="term" value="C:mitochondrion"/>
    <property type="evidence" value="ECO:0007669"/>
    <property type="project" value="TreeGrafter"/>
</dbReference>
<sequence>MVILTRVLGYMTKLRNYTKKYNRQRLIDSLRIHVTGGTGGSGLPSYGGLGGPGGNVYLIPEKKLTLKNVKYKLNNMKLKAGKGSESSKKGLIGIPGEDLNISVPIGITVYDENHIKLGEINSKDTKLMIAKGGIGGCEQTGYCGLKGESRTIILDLQLLADVGLIGFPNAGKSTFLNAISKAKPKIANYPFTTIKPQIGIIKYKDYRQISIADLPGLIEGAHINKGMGHKFLKHVERTKLLLFIVDIQGCQVSINHKHRSCLETILLLNKEIELYKPDLLDKPAMIIINKMDTKKADEIYNEIKPKLNNLSKFLPEFDKSIQPTKTLQFDDVLTTSLILKDANEIQKIKIKIRQIIDEYEEKIISLRNFNSNADNLCTKLKQQTEKYAPTFV</sequence>
<dbReference type="EMBL" id="KZ288427">
    <property type="protein sequence ID" value="PBC25871.1"/>
    <property type="molecule type" value="Genomic_DNA"/>
</dbReference>
<dbReference type="Gene3D" id="3.40.50.300">
    <property type="entry name" value="P-loop containing nucleotide triphosphate hydrolases"/>
    <property type="match status" value="1"/>
</dbReference>
<dbReference type="InterPro" id="IPR006073">
    <property type="entry name" value="GTP-bd"/>
</dbReference>
<dbReference type="AlphaFoldDB" id="A0A2A3E465"/>
<feature type="domain" description="Obg" evidence="8">
    <location>
        <begin position="24"/>
        <end position="159"/>
    </location>
</feature>
<dbReference type="Pfam" id="PF01926">
    <property type="entry name" value="MMR_HSR1"/>
    <property type="match status" value="1"/>
</dbReference>